<dbReference type="EMBL" id="CP045503">
    <property type="protein sequence ID" value="QPG57729.1"/>
    <property type="molecule type" value="Genomic_DNA"/>
</dbReference>
<keyword evidence="1 4" id="KW-0489">Methyltransferase</keyword>
<sequence length="215" mass="24398">MNKYQHTVSTFDKLAERYQDKYMDLSLYGDTFDTFIEQLRLIKATSLFEMACGPGNITRLLHKHLPELSIFATDLSPNMVKLAQINNPTAVIEVMDCRKIAQIDDKFNAIMSGFCLPYLSKDDAKELIEACAALLLPNGVIYLSTMEDDYEKSKYSENSEGDKVYTHYHQAEHLSKLLKESGFEILKLIHKTSPAQQGSSEKDLFIIAQLTDVTL</sequence>
<keyword evidence="5" id="KW-1185">Reference proteome</keyword>
<organism evidence="4 5">
    <name type="scientific">Shewanella eurypsychrophilus</name>
    <dbReference type="NCBI Taxonomy" id="2593656"/>
    <lineage>
        <taxon>Bacteria</taxon>
        <taxon>Pseudomonadati</taxon>
        <taxon>Pseudomonadota</taxon>
        <taxon>Gammaproteobacteria</taxon>
        <taxon>Alteromonadales</taxon>
        <taxon>Shewanellaceae</taxon>
        <taxon>Shewanella</taxon>
    </lineage>
</organism>
<evidence type="ECO:0000313" key="4">
    <source>
        <dbReference type="EMBL" id="QPG57729.1"/>
    </source>
</evidence>
<dbReference type="CDD" id="cd02440">
    <property type="entry name" value="AdoMet_MTases"/>
    <property type="match status" value="1"/>
</dbReference>
<dbReference type="InterPro" id="IPR041698">
    <property type="entry name" value="Methyltransf_25"/>
</dbReference>
<evidence type="ECO:0000256" key="1">
    <source>
        <dbReference type="ARBA" id="ARBA00022603"/>
    </source>
</evidence>
<dbReference type="Gene3D" id="3.40.50.150">
    <property type="entry name" value="Vaccinia Virus protein VP39"/>
    <property type="match status" value="1"/>
</dbReference>
<evidence type="ECO:0000259" key="3">
    <source>
        <dbReference type="Pfam" id="PF13649"/>
    </source>
</evidence>
<feature type="domain" description="Methyltransferase" evidence="3">
    <location>
        <begin position="49"/>
        <end position="139"/>
    </location>
</feature>
<accession>A0ABX6V845</accession>
<dbReference type="GO" id="GO:0008168">
    <property type="term" value="F:methyltransferase activity"/>
    <property type="evidence" value="ECO:0007669"/>
    <property type="project" value="UniProtKB-KW"/>
</dbReference>
<dbReference type="PANTHER" id="PTHR43861:SF1">
    <property type="entry name" value="TRANS-ACONITATE 2-METHYLTRANSFERASE"/>
    <property type="match status" value="1"/>
</dbReference>
<protein>
    <submittedName>
        <fullName evidence="4">Methyltransferase domain-containing protein</fullName>
    </submittedName>
</protein>
<proteinExistence type="predicted"/>
<dbReference type="RefSeq" id="WP_142870832.1">
    <property type="nucleotide sequence ID" value="NZ_CP045503.2"/>
</dbReference>
<dbReference type="Proteomes" id="UP000316416">
    <property type="component" value="Chromosome"/>
</dbReference>
<evidence type="ECO:0000256" key="2">
    <source>
        <dbReference type="ARBA" id="ARBA00022679"/>
    </source>
</evidence>
<dbReference type="SUPFAM" id="SSF53335">
    <property type="entry name" value="S-adenosyl-L-methionine-dependent methyltransferases"/>
    <property type="match status" value="1"/>
</dbReference>
<gene>
    <name evidence="4" type="ORF">FM038_009925</name>
</gene>
<dbReference type="PANTHER" id="PTHR43861">
    <property type="entry name" value="TRANS-ACONITATE 2-METHYLTRANSFERASE-RELATED"/>
    <property type="match status" value="1"/>
</dbReference>
<evidence type="ECO:0000313" key="5">
    <source>
        <dbReference type="Proteomes" id="UP000316416"/>
    </source>
</evidence>
<reference evidence="4" key="1">
    <citation type="submission" date="2021-07" db="EMBL/GenBank/DDBJ databases">
        <title>Shewanella sp. YLB-07 whole genome sequence.</title>
        <authorList>
            <person name="Yu L."/>
        </authorList>
    </citation>
    <scope>NUCLEOTIDE SEQUENCE</scope>
    <source>
        <strain evidence="4">YLB-08</strain>
    </source>
</reference>
<keyword evidence="2" id="KW-0808">Transferase</keyword>
<dbReference type="InterPro" id="IPR029063">
    <property type="entry name" value="SAM-dependent_MTases_sf"/>
</dbReference>
<dbReference type="GO" id="GO:0032259">
    <property type="term" value="P:methylation"/>
    <property type="evidence" value="ECO:0007669"/>
    <property type="project" value="UniProtKB-KW"/>
</dbReference>
<dbReference type="Pfam" id="PF13649">
    <property type="entry name" value="Methyltransf_25"/>
    <property type="match status" value="1"/>
</dbReference>
<name>A0ABX6V845_9GAMM</name>